<feature type="transmembrane region" description="Helical" evidence="7">
    <location>
        <begin position="67"/>
        <end position="92"/>
    </location>
</feature>
<dbReference type="PROSITE" id="PS50928">
    <property type="entry name" value="ABC_TM1"/>
    <property type="match status" value="1"/>
</dbReference>
<evidence type="ECO:0000313" key="9">
    <source>
        <dbReference type="EMBL" id="SFR65848.1"/>
    </source>
</evidence>
<evidence type="ECO:0000256" key="3">
    <source>
        <dbReference type="ARBA" id="ARBA00022475"/>
    </source>
</evidence>
<dbReference type="GO" id="GO:0043190">
    <property type="term" value="C:ATP-binding cassette (ABC) transporter complex"/>
    <property type="evidence" value="ECO:0007669"/>
    <property type="project" value="InterPro"/>
</dbReference>
<evidence type="ECO:0000256" key="5">
    <source>
        <dbReference type="ARBA" id="ARBA00022989"/>
    </source>
</evidence>
<evidence type="ECO:0000313" key="10">
    <source>
        <dbReference type="Proteomes" id="UP000198877"/>
    </source>
</evidence>
<dbReference type="GO" id="GO:0006865">
    <property type="term" value="P:amino acid transport"/>
    <property type="evidence" value="ECO:0007669"/>
    <property type="project" value="TreeGrafter"/>
</dbReference>
<dbReference type="RefSeq" id="WP_091740112.1">
    <property type="nucleotide sequence ID" value="NZ_FOYR01000003.1"/>
</dbReference>
<keyword evidence="3" id="KW-1003">Cell membrane</keyword>
<proteinExistence type="inferred from homology"/>
<evidence type="ECO:0000259" key="8">
    <source>
        <dbReference type="PROSITE" id="PS50928"/>
    </source>
</evidence>
<keyword evidence="2 7" id="KW-0813">Transport</keyword>
<organism evidence="9 10">
    <name type="scientific">Microbacterium azadirachtae</name>
    <dbReference type="NCBI Taxonomy" id="582680"/>
    <lineage>
        <taxon>Bacteria</taxon>
        <taxon>Bacillati</taxon>
        <taxon>Actinomycetota</taxon>
        <taxon>Actinomycetes</taxon>
        <taxon>Micrococcales</taxon>
        <taxon>Microbacteriaceae</taxon>
        <taxon>Microbacterium</taxon>
    </lineage>
</organism>
<dbReference type="InterPro" id="IPR043429">
    <property type="entry name" value="ArtM/GltK/GlnP/TcyL/YhdX-like"/>
</dbReference>
<dbReference type="Gene3D" id="1.10.3720.10">
    <property type="entry name" value="MetI-like"/>
    <property type="match status" value="1"/>
</dbReference>
<feature type="domain" description="ABC transmembrane type-1" evidence="8">
    <location>
        <begin position="68"/>
        <end position="260"/>
    </location>
</feature>
<dbReference type="CDD" id="cd06261">
    <property type="entry name" value="TM_PBP2"/>
    <property type="match status" value="1"/>
</dbReference>
<dbReference type="InterPro" id="IPR000515">
    <property type="entry name" value="MetI-like"/>
</dbReference>
<dbReference type="Pfam" id="PF00528">
    <property type="entry name" value="BPD_transp_1"/>
    <property type="match status" value="1"/>
</dbReference>
<name>A0A1I6IGN2_9MICO</name>
<keyword evidence="4 7" id="KW-0812">Transmembrane</keyword>
<evidence type="ECO:0000256" key="1">
    <source>
        <dbReference type="ARBA" id="ARBA00004651"/>
    </source>
</evidence>
<feature type="transmembrane region" description="Helical" evidence="7">
    <location>
        <begin position="238"/>
        <end position="263"/>
    </location>
</feature>
<comment type="subcellular location">
    <subcellularLocation>
        <location evidence="1 7">Cell membrane</location>
        <topology evidence="1 7">Multi-pass membrane protein</topology>
    </subcellularLocation>
</comment>
<feature type="transmembrane region" description="Helical" evidence="7">
    <location>
        <begin position="139"/>
        <end position="163"/>
    </location>
</feature>
<feature type="transmembrane region" description="Helical" evidence="7">
    <location>
        <begin position="21"/>
        <end position="42"/>
    </location>
</feature>
<feature type="transmembrane region" description="Helical" evidence="7">
    <location>
        <begin position="184"/>
        <end position="207"/>
    </location>
</feature>
<accession>A0A1I6IGN2</accession>
<dbReference type="EMBL" id="FOYR01000003">
    <property type="protein sequence ID" value="SFR65848.1"/>
    <property type="molecule type" value="Genomic_DNA"/>
</dbReference>
<evidence type="ECO:0000256" key="6">
    <source>
        <dbReference type="ARBA" id="ARBA00023136"/>
    </source>
</evidence>
<dbReference type="GO" id="GO:0022857">
    <property type="term" value="F:transmembrane transporter activity"/>
    <property type="evidence" value="ECO:0007669"/>
    <property type="project" value="InterPro"/>
</dbReference>
<comment type="similarity">
    <text evidence="7">Belongs to the binding-protein-dependent transport system permease family.</text>
</comment>
<dbReference type="NCBIfam" id="TIGR01726">
    <property type="entry name" value="HEQRo_perm_3TM"/>
    <property type="match status" value="1"/>
</dbReference>
<evidence type="ECO:0000256" key="2">
    <source>
        <dbReference type="ARBA" id="ARBA00022448"/>
    </source>
</evidence>
<dbReference type="PANTHER" id="PTHR30614:SF21">
    <property type="entry name" value="AMINO ACID ABC TRANSPORTER PERMEASE"/>
    <property type="match status" value="1"/>
</dbReference>
<dbReference type="SUPFAM" id="SSF161098">
    <property type="entry name" value="MetI-like"/>
    <property type="match status" value="1"/>
</dbReference>
<dbReference type="InterPro" id="IPR035906">
    <property type="entry name" value="MetI-like_sf"/>
</dbReference>
<dbReference type="InterPro" id="IPR010065">
    <property type="entry name" value="AA_ABC_transptr_permease_3TM"/>
</dbReference>
<dbReference type="PANTHER" id="PTHR30614">
    <property type="entry name" value="MEMBRANE COMPONENT OF AMINO ACID ABC TRANSPORTER"/>
    <property type="match status" value="1"/>
</dbReference>
<keyword evidence="5 7" id="KW-1133">Transmembrane helix</keyword>
<keyword evidence="6 7" id="KW-0472">Membrane</keyword>
<sequence>MSGASVLYDVPGPKAVRRNRLLGLVTVLVVLAVVGFIVYRFAVTGQFDAARWNLFTYTLVWQGMAQALWATVSAFLAAGVGSIVLGFVLAIGRLSDHAWVRVPVTLVIELLRAVPVLVMMMIFFYGVNSIPGSTFRMSAYAAVVIGLVLYNGSVLAEALRAGVEALPKGQKEAGYAIGLRKSGVMAFILLPQAIRAMLPVIVAQLVVTLKDTALGFIITYPELIYYAKYLSSQPGRPLLQAGLIVAVIYISMCLLLSGVAKWLEVRTRRSPKVPHGPGGNAAADDDSTLTEVIAMQRGAGKFDGTGNGPGI</sequence>
<feature type="transmembrane region" description="Helical" evidence="7">
    <location>
        <begin position="104"/>
        <end position="127"/>
    </location>
</feature>
<dbReference type="Proteomes" id="UP000198877">
    <property type="component" value="Unassembled WGS sequence"/>
</dbReference>
<protein>
    <submittedName>
        <fullName evidence="9">Glutamate transport system permease protein</fullName>
    </submittedName>
</protein>
<evidence type="ECO:0000256" key="4">
    <source>
        <dbReference type="ARBA" id="ARBA00022692"/>
    </source>
</evidence>
<reference evidence="10" key="1">
    <citation type="submission" date="2016-10" db="EMBL/GenBank/DDBJ databases">
        <authorList>
            <person name="Varghese N."/>
            <person name="Submissions S."/>
        </authorList>
    </citation>
    <scope>NUCLEOTIDE SEQUENCE [LARGE SCALE GENOMIC DNA]</scope>
    <source>
        <strain evidence="10">CL127</strain>
    </source>
</reference>
<evidence type="ECO:0000256" key="7">
    <source>
        <dbReference type="RuleBase" id="RU363032"/>
    </source>
</evidence>
<dbReference type="AlphaFoldDB" id="A0A1I6IGN2"/>
<gene>
    <name evidence="9" type="ORF">SAMN04488591_2618</name>
</gene>